<protein>
    <submittedName>
        <fullName evidence="1">Uncharacterized protein</fullName>
    </submittedName>
</protein>
<dbReference type="EMBL" id="CP022117">
    <property type="protein sequence ID" value="ASG17305.1"/>
    <property type="molecule type" value="Genomic_DNA"/>
</dbReference>
<accession>A0A2C9P1K8</accession>
<sequence>MPGFQEETTVLTGAGTAIVVRPSTQQQISDLMSLYLISGKRNIVNQACLMAGSGILAVRALSRQQNGYHHG</sequence>
<reference evidence="1 2" key="1">
    <citation type="submission" date="2017-06" db="EMBL/GenBank/DDBJ databases">
        <title>Salmonella reference genomes for public health.</title>
        <authorList>
            <person name="Robertson J."/>
            <person name="Yoshida C."/>
            <person name="Gurnik S."/>
            <person name="Nash J."/>
        </authorList>
    </citation>
    <scope>NUCLEOTIDE SEQUENCE [LARGE SCALE GENOMIC DNA]</scope>
    <source>
        <strain evidence="1 2">S-1643</strain>
    </source>
</reference>
<evidence type="ECO:0000313" key="1">
    <source>
        <dbReference type="EMBL" id="ASG17305.1"/>
    </source>
</evidence>
<dbReference type="Proteomes" id="UP000197157">
    <property type="component" value="Chromosome"/>
</dbReference>
<organism evidence="1 2">
    <name type="scientific">Salmonella enterica subsp. enterica serovar Macclesfield str. S-1643</name>
    <dbReference type="NCBI Taxonomy" id="1242107"/>
    <lineage>
        <taxon>Bacteria</taxon>
        <taxon>Pseudomonadati</taxon>
        <taxon>Pseudomonadota</taxon>
        <taxon>Gammaproteobacteria</taxon>
        <taxon>Enterobacterales</taxon>
        <taxon>Enterobacteriaceae</taxon>
        <taxon>Salmonella</taxon>
    </lineage>
</organism>
<evidence type="ECO:0000313" key="2">
    <source>
        <dbReference type="Proteomes" id="UP000197157"/>
    </source>
</evidence>
<gene>
    <name evidence="1" type="ORF">LFZ25_15800</name>
</gene>
<name>A0A2C9P1K8_SALET</name>
<proteinExistence type="predicted"/>
<dbReference type="AlphaFoldDB" id="A0A2C9P1K8"/>